<accession>A0A835IEW3</accession>
<name>A0A835IEW3_9MAGN</name>
<reference evidence="1 2" key="1">
    <citation type="submission" date="2020-10" db="EMBL/GenBank/DDBJ databases">
        <title>The Coptis chinensis genome and diversification of protoberbering-type alkaloids.</title>
        <authorList>
            <person name="Wang B."/>
            <person name="Shu S."/>
            <person name="Song C."/>
            <person name="Liu Y."/>
        </authorList>
    </citation>
    <scope>NUCLEOTIDE SEQUENCE [LARGE SCALE GENOMIC DNA]</scope>
    <source>
        <strain evidence="1">HL-2020</strain>
        <tissue evidence="1">Leaf</tissue>
    </source>
</reference>
<proteinExistence type="predicted"/>
<keyword evidence="2" id="KW-1185">Reference proteome</keyword>
<organism evidence="1 2">
    <name type="scientific">Coptis chinensis</name>
    <dbReference type="NCBI Taxonomy" id="261450"/>
    <lineage>
        <taxon>Eukaryota</taxon>
        <taxon>Viridiplantae</taxon>
        <taxon>Streptophyta</taxon>
        <taxon>Embryophyta</taxon>
        <taxon>Tracheophyta</taxon>
        <taxon>Spermatophyta</taxon>
        <taxon>Magnoliopsida</taxon>
        <taxon>Ranunculales</taxon>
        <taxon>Ranunculaceae</taxon>
        <taxon>Coptidoideae</taxon>
        <taxon>Coptis</taxon>
    </lineage>
</organism>
<evidence type="ECO:0000313" key="2">
    <source>
        <dbReference type="Proteomes" id="UP000631114"/>
    </source>
</evidence>
<protein>
    <recommendedName>
        <fullName evidence="3">FAR1 domain-containing protein</fullName>
    </recommendedName>
</protein>
<dbReference type="AlphaFoldDB" id="A0A835IEW3"/>
<dbReference type="EMBL" id="JADFTS010000003">
    <property type="protein sequence ID" value="KAF9615869.1"/>
    <property type="molecule type" value="Genomic_DNA"/>
</dbReference>
<evidence type="ECO:0000313" key="1">
    <source>
        <dbReference type="EMBL" id="KAF9615869.1"/>
    </source>
</evidence>
<dbReference type="Proteomes" id="UP000631114">
    <property type="component" value="Unassembled WGS sequence"/>
</dbReference>
<dbReference type="OrthoDB" id="1686421at2759"/>
<evidence type="ECO:0008006" key="3">
    <source>
        <dbReference type="Google" id="ProtNLM"/>
    </source>
</evidence>
<gene>
    <name evidence="1" type="ORF">IFM89_026772</name>
</gene>
<sequence>MDEEVEVTDFSPGEEVEEMILYNDGVVPNNEFPSLSVETPNEMLEKLVVPKVGMSYQSLEKAKSYYLEYGKQNGFSACVRSTQKDPKTVMMMSHKMVTPNKRLKLRTVKTMPKAAKILVERFDDLNLPIGRIPALLGGEAMGCTDAISFTFEIFPSPYPTCSWARFMHMSTDVAKYQSQRSRLNISDYSRPPLQFTLIERAQNASSNKKLNSRFFGSTS</sequence>
<comment type="caution">
    <text evidence="1">The sequence shown here is derived from an EMBL/GenBank/DDBJ whole genome shotgun (WGS) entry which is preliminary data.</text>
</comment>